<organism evidence="2 3">
    <name type="scientific">Peronospora matthiolae</name>
    <dbReference type="NCBI Taxonomy" id="2874970"/>
    <lineage>
        <taxon>Eukaryota</taxon>
        <taxon>Sar</taxon>
        <taxon>Stramenopiles</taxon>
        <taxon>Oomycota</taxon>
        <taxon>Peronosporomycetes</taxon>
        <taxon>Peronosporales</taxon>
        <taxon>Peronosporaceae</taxon>
        <taxon>Peronospora</taxon>
    </lineage>
</organism>
<feature type="compositionally biased region" description="Basic and acidic residues" evidence="1">
    <location>
        <begin position="1"/>
        <end position="10"/>
    </location>
</feature>
<feature type="compositionally biased region" description="Polar residues" evidence="1">
    <location>
        <begin position="25"/>
        <end position="35"/>
    </location>
</feature>
<evidence type="ECO:0000313" key="2">
    <source>
        <dbReference type="EMBL" id="CAK7938512.1"/>
    </source>
</evidence>
<proteinExistence type="predicted"/>
<comment type="caution">
    <text evidence="2">The sequence shown here is derived from an EMBL/GenBank/DDBJ whole genome shotgun (WGS) entry which is preliminary data.</text>
</comment>
<feature type="region of interest" description="Disordered" evidence="1">
    <location>
        <begin position="480"/>
        <end position="513"/>
    </location>
</feature>
<accession>A0AAV1UXG8</accession>
<name>A0AAV1UXG8_9STRA</name>
<sequence length="649" mass="71574">MRSRWVDSLKRSISASPRHDERPSSESLNGTSTSIPGPKTGVSNPAYVHDVERCNCVGGVCTVSRVLEDCVLQGGVHHTHLHVLTYLGRPLRSSCCCYPVSVQWFRAVGEQDDFQVILGADNEWYTPTADDIGARVLVKVMIEDKDGLKTKMLEYGPIREDPQVRSKVEMYLDRKSVLFMGLASISVKREDNGELQEEELRESWTLLSDDRGVRLTCESSLLSPFERRYSADIKLEIAYSTPNEFFLYLEKDCYVRLRAESNTVRDVIVLTLRFFCKMAISDEIEHPAVAHGLPPLTVRKITQDGETAKQLPVGVDTNFGGLLGLKCMLRLYTPSLECDPQTQDDSTPMTSPALARDLPWDRSASDSLSLGHPGSSATSAAFEALDAAQDGNSRRLSFIDDARPSPASSIDEGFGDQGCQHLDGLDDDSLLSDANALINHAQKMGIQCQTLLRASKRISMSDIPNLEIVEVTGSVIDGGASFEQEKQGVRQRERDQRRRRGSSGSTGGCGLADCGNDESSIDVDESAATEMLDASAIDDLVEDFMADDALKANMDVAVLRDRYVTIFCLLQRELRSYKLRVAMLLKQLEEKQELNASFRKDIESLHSALTSMQLADKVYDLVSTDLQQLVTSTAADTGTVNHLSYAAGT</sequence>
<gene>
    <name evidence="2" type="ORF">PM001_LOCUS23662</name>
</gene>
<dbReference type="AlphaFoldDB" id="A0AAV1UXG8"/>
<feature type="compositionally biased region" description="Basic and acidic residues" evidence="1">
    <location>
        <begin position="483"/>
        <end position="496"/>
    </location>
</feature>
<evidence type="ECO:0000256" key="1">
    <source>
        <dbReference type="SAM" id="MobiDB-lite"/>
    </source>
</evidence>
<reference evidence="2" key="1">
    <citation type="submission" date="2024-01" db="EMBL/GenBank/DDBJ databases">
        <authorList>
            <person name="Webb A."/>
        </authorList>
    </citation>
    <scope>NUCLEOTIDE SEQUENCE</scope>
    <source>
        <strain evidence="2">Pm1</strain>
    </source>
</reference>
<evidence type="ECO:0000313" key="3">
    <source>
        <dbReference type="Proteomes" id="UP001162060"/>
    </source>
</evidence>
<evidence type="ECO:0008006" key="4">
    <source>
        <dbReference type="Google" id="ProtNLM"/>
    </source>
</evidence>
<protein>
    <recommendedName>
        <fullName evidence="4">PH domain-containing protein</fullName>
    </recommendedName>
</protein>
<feature type="region of interest" description="Disordered" evidence="1">
    <location>
        <begin position="1"/>
        <end position="41"/>
    </location>
</feature>
<feature type="region of interest" description="Disordered" evidence="1">
    <location>
        <begin position="397"/>
        <end position="416"/>
    </location>
</feature>
<dbReference type="Gene3D" id="2.60.40.2700">
    <property type="match status" value="1"/>
</dbReference>
<dbReference type="EMBL" id="CAKLBY020000231">
    <property type="protein sequence ID" value="CAK7938512.1"/>
    <property type="molecule type" value="Genomic_DNA"/>
</dbReference>
<dbReference type="Proteomes" id="UP001162060">
    <property type="component" value="Unassembled WGS sequence"/>
</dbReference>